<dbReference type="AlphaFoldDB" id="A0A5B0P3C1"/>
<gene>
    <name evidence="2" type="ORF">PGTUg99_035852</name>
</gene>
<evidence type="ECO:0000256" key="1">
    <source>
        <dbReference type="SAM" id="MobiDB-lite"/>
    </source>
</evidence>
<proteinExistence type="predicted"/>
<feature type="compositionally biased region" description="Polar residues" evidence="1">
    <location>
        <begin position="46"/>
        <end position="64"/>
    </location>
</feature>
<feature type="compositionally biased region" description="Basic and acidic residues" evidence="1">
    <location>
        <begin position="66"/>
        <end position="82"/>
    </location>
</feature>
<comment type="caution">
    <text evidence="2">The sequence shown here is derived from an EMBL/GenBank/DDBJ whole genome shotgun (WGS) entry which is preliminary data.</text>
</comment>
<reference evidence="2 3" key="1">
    <citation type="submission" date="2019-05" db="EMBL/GenBank/DDBJ databases">
        <title>Emergence of the Ug99 lineage of the wheat stem rust pathogen through somatic hybridization.</title>
        <authorList>
            <person name="Li F."/>
            <person name="Upadhyaya N.M."/>
            <person name="Sperschneider J."/>
            <person name="Matny O."/>
            <person name="Nguyen-Phuc H."/>
            <person name="Mago R."/>
            <person name="Raley C."/>
            <person name="Miller M.E."/>
            <person name="Silverstein K.A.T."/>
            <person name="Henningsen E."/>
            <person name="Hirsch C.D."/>
            <person name="Visser B."/>
            <person name="Pretorius Z.A."/>
            <person name="Steffenson B.J."/>
            <person name="Schwessinger B."/>
            <person name="Dodds P.N."/>
            <person name="Figueroa M."/>
        </authorList>
    </citation>
    <scope>NUCLEOTIDE SEQUENCE [LARGE SCALE GENOMIC DNA]</scope>
    <source>
        <strain evidence="2 3">Ug99</strain>
    </source>
</reference>
<dbReference type="Proteomes" id="UP000325313">
    <property type="component" value="Unassembled WGS sequence"/>
</dbReference>
<evidence type="ECO:0000313" key="3">
    <source>
        <dbReference type="Proteomes" id="UP000325313"/>
    </source>
</evidence>
<feature type="compositionally biased region" description="Basic residues" evidence="1">
    <location>
        <begin position="15"/>
        <end position="25"/>
    </location>
</feature>
<name>A0A5B0P3C1_PUCGR</name>
<dbReference type="EMBL" id="VDEP01000371">
    <property type="protein sequence ID" value="KAA1095941.1"/>
    <property type="molecule type" value="Genomic_DNA"/>
</dbReference>
<sequence length="255" mass="28889">MATVREDGQNNIATPRRRLSRRVKTAMRGEEKDDQHKSKRKKRALITNSSDESANENRSGNMNPYRSKDLPSSLEREIKSDAVDELDELDELAGAKQEKAKKSSQQARSSQAKQLEKATIAAEKTGDKHKAKRKEGVIAIESDDESADGEPKSTSHTKSNNDKWKIVLSPLPEIKEWRKERQRRAEKTIDSVTDIFKTLENSTATTMQSTSSCISPFKEAQSLFHENREKLRIAHKVAQSEIKELLKNSVQDLMD</sequence>
<feature type="compositionally biased region" description="Low complexity" evidence="1">
    <location>
        <begin position="103"/>
        <end position="113"/>
    </location>
</feature>
<organism evidence="2 3">
    <name type="scientific">Puccinia graminis f. sp. tritici</name>
    <dbReference type="NCBI Taxonomy" id="56615"/>
    <lineage>
        <taxon>Eukaryota</taxon>
        <taxon>Fungi</taxon>
        <taxon>Dikarya</taxon>
        <taxon>Basidiomycota</taxon>
        <taxon>Pucciniomycotina</taxon>
        <taxon>Pucciniomycetes</taxon>
        <taxon>Pucciniales</taxon>
        <taxon>Pucciniaceae</taxon>
        <taxon>Puccinia</taxon>
    </lineage>
</organism>
<feature type="compositionally biased region" description="Basic and acidic residues" evidence="1">
    <location>
        <begin position="149"/>
        <end position="164"/>
    </location>
</feature>
<feature type="region of interest" description="Disordered" evidence="1">
    <location>
        <begin position="1"/>
        <end position="164"/>
    </location>
</feature>
<feature type="compositionally biased region" description="Basic and acidic residues" evidence="1">
    <location>
        <begin position="27"/>
        <end position="36"/>
    </location>
</feature>
<evidence type="ECO:0000313" key="2">
    <source>
        <dbReference type="EMBL" id="KAA1095941.1"/>
    </source>
</evidence>
<protein>
    <submittedName>
        <fullName evidence="2">Uncharacterized protein</fullName>
    </submittedName>
</protein>
<accession>A0A5B0P3C1</accession>